<sequence>MPVSVQSGTFTSDSVSVEMDSSSSPAHNIQVYLTKHHKNQRLGCLPLNLLCYKDLSSTFPNSNVALQIVY</sequence>
<name>A0AAN9F438_CROPI</name>
<feature type="compositionally biased region" description="Low complexity" evidence="1">
    <location>
        <begin position="12"/>
        <end position="23"/>
    </location>
</feature>
<reference evidence="2 3" key="1">
    <citation type="submission" date="2024-01" db="EMBL/GenBank/DDBJ databases">
        <title>The genomes of 5 underutilized Papilionoideae crops provide insights into root nodulation and disease resistanc.</title>
        <authorList>
            <person name="Yuan L."/>
        </authorList>
    </citation>
    <scope>NUCLEOTIDE SEQUENCE [LARGE SCALE GENOMIC DNA]</scope>
    <source>
        <strain evidence="2">ZHUSHIDOU_FW_LH</strain>
        <tissue evidence="2">Leaf</tissue>
    </source>
</reference>
<feature type="compositionally biased region" description="Polar residues" evidence="1">
    <location>
        <begin position="1"/>
        <end position="11"/>
    </location>
</feature>
<dbReference type="EMBL" id="JAYWIO010000004">
    <property type="protein sequence ID" value="KAK7268070.1"/>
    <property type="molecule type" value="Genomic_DNA"/>
</dbReference>
<accession>A0AAN9F438</accession>
<dbReference type="Proteomes" id="UP001372338">
    <property type="component" value="Unassembled WGS sequence"/>
</dbReference>
<proteinExistence type="predicted"/>
<feature type="region of interest" description="Disordered" evidence="1">
    <location>
        <begin position="1"/>
        <end position="23"/>
    </location>
</feature>
<dbReference type="AlphaFoldDB" id="A0AAN9F438"/>
<organism evidence="2 3">
    <name type="scientific">Crotalaria pallida</name>
    <name type="common">Smooth rattlebox</name>
    <name type="synonym">Crotalaria striata</name>
    <dbReference type="NCBI Taxonomy" id="3830"/>
    <lineage>
        <taxon>Eukaryota</taxon>
        <taxon>Viridiplantae</taxon>
        <taxon>Streptophyta</taxon>
        <taxon>Embryophyta</taxon>
        <taxon>Tracheophyta</taxon>
        <taxon>Spermatophyta</taxon>
        <taxon>Magnoliopsida</taxon>
        <taxon>eudicotyledons</taxon>
        <taxon>Gunneridae</taxon>
        <taxon>Pentapetalae</taxon>
        <taxon>rosids</taxon>
        <taxon>fabids</taxon>
        <taxon>Fabales</taxon>
        <taxon>Fabaceae</taxon>
        <taxon>Papilionoideae</taxon>
        <taxon>50 kb inversion clade</taxon>
        <taxon>genistoids sensu lato</taxon>
        <taxon>core genistoids</taxon>
        <taxon>Crotalarieae</taxon>
        <taxon>Crotalaria</taxon>
    </lineage>
</organism>
<evidence type="ECO:0000313" key="3">
    <source>
        <dbReference type="Proteomes" id="UP001372338"/>
    </source>
</evidence>
<evidence type="ECO:0000256" key="1">
    <source>
        <dbReference type="SAM" id="MobiDB-lite"/>
    </source>
</evidence>
<gene>
    <name evidence="2" type="ORF">RIF29_20756</name>
</gene>
<keyword evidence="3" id="KW-1185">Reference proteome</keyword>
<protein>
    <submittedName>
        <fullName evidence="2">Uncharacterized protein</fullName>
    </submittedName>
</protein>
<comment type="caution">
    <text evidence="2">The sequence shown here is derived from an EMBL/GenBank/DDBJ whole genome shotgun (WGS) entry which is preliminary data.</text>
</comment>
<evidence type="ECO:0000313" key="2">
    <source>
        <dbReference type="EMBL" id="KAK7268070.1"/>
    </source>
</evidence>